<dbReference type="GO" id="GO:0001653">
    <property type="term" value="F:peptide receptor activity"/>
    <property type="evidence" value="ECO:0007669"/>
    <property type="project" value="TreeGrafter"/>
</dbReference>
<keyword evidence="4" id="KW-1003">Cell membrane</keyword>
<dbReference type="GO" id="GO:0005886">
    <property type="term" value="C:plasma membrane"/>
    <property type="evidence" value="ECO:0007669"/>
    <property type="project" value="UniProtKB-SubCell"/>
</dbReference>
<evidence type="ECO:0000256" key="16">
    <source>
        <dbReference type="RuleBase" id="RU003431"/>
    </source>
</evidence>
<dbReference type="FunFam" id="3.30.70.1230:FF:000004">
    <property type="entry name" value="Guanylate cyclase"/>
    <property type="match status" value="1"/>
</dbReference>
<dbReference type="CDD" id="cd07302">
    <property type="entry name" value="CHD"/>
    <property type="match status" value="1"/>
</dbReference>
<organism evidence="21 22">
    <name type="scientific">Ridgeia piscesae</name>
    <name type="common">Tubeworm</name>
    <dbReference type="NCBI Taxonomy" id="27915"/>
    <lineage>
        <taxon>Eukaryota</taxon>
        <taxon>Metazoa</taxon>
        <taxon>Spiralia</taxon>
        <taxon>Lophotrochozoa</taxon>
        <taxon>Annelida</taxon>
        <taxon>Polychaeta</taxon>
        <taxon>Sedentaria</taxon>
        <taxon>Canalipalpata</taxon>
        <taxon>Sabellida</taxon>
        <taxon>Siboglinidae</taxon>
        <taxon>Ridgeia</taxon>
    </lineage>
</organism>
<keyword evidence="8 17" id="KW-1133">Transmembrane helix</keyword>
<dbReference type="InterPro" id="IPR001828">
    <property type="entry name" value="ANF_lig-bd_rcpt"/>
</dbReference>
<dbReference type="InterPro" id="IPR001054">
    <property type="entry name" value="A/G_cyclase"/>
</dbReference>
<dbReference type="Pfam" id="PF07714">
    <property type="entry name" value="PK_Tyr_Ser-Thr"/>
    <property type="match status" value="1"/>
</dbReference>
<evidence type="ECO:0000256" key="5">
    <source>
        <dbReference type="ARBA" id="ARBA00022692"/>
    </source>
</evidence>
<evidence type="ECO:0000256" key="6">
    <source>
        <dbReference type="ARBA" id="ARBA00022729"/>
    </source>
</evidence>
<evidence type="ECO:0000256" key="18">
    <source>
        <dbReference type="SAM" id="SignalP"/>
    </source>
</evidence>
<evidence type="ECO:0000256" key="15">
    <source>
        <dbReference type="RuleBase" id="RU000405"/>
    </source>
</evidence>
<evidence type="ECO:0000256" key="12">
    <source>
        <dbReference type="ARBA" id="ARBA00023180"/>
    </source>
</evidence>
<comment type="catalytic activity">
    <reaction evidence="1 16">
        <text>GTP = 3',5'-cyclic GMP + diphosphate</text>
        <dbReference type="Rhea" id="RHEA:13665"/>
        <dbReference type="ChEBI" id="CHEBI:33019"/>
        <dbReference type="ChEBI" id="CHEBI:37565"/>
        <dbReference type="ChEBI" id="CHEBI:57746"/>
        <dbReference type="EC" id="4.6.1.2"/>
    </reaction>
</comment>
<dbReference type="InterPro" id="IPR001245">
    <property type="entry name" value="Ser-Thr/Tyr_kinase_cat_dom"/>
</dbReference>
<dbReference type="GO" id="GO:0005525">
    <property type="term" value="F:GTP binding"/>
    <property type="evidence" value="ECO:0007669"/>
    <property type="project" value="UniProtKB-KW"/>
</dbReference>
<feature type="signal peptide" evidence="18">
    <location>
        <begin position="1"/>
        <end position="20"/>
    </location>
</feature>
<dbReference type="InterPro" id="IPR050401">
    <property type="entry name" value="Cyclic_nucleotide_synthase"/>
</dbReference>
<feature type="domain" description="Guanylate cyclase" evidence="20">
    <location>
        <begin position="856"/>
        <end position="986"/>
    </location>
</feature>
<dbReference type="GO" id="GO:0007168">
    <property type="term" value="P:receptor guanylyl cyclase signaling pathway"/>
    <property type="evidence" value="ECO:0007669"/>
    <property type="project" value="TreeGrafter"/>
</dbReference>
<dbReference type="Gene3D" id="3.30.70.1230">
    <property type="entry name" value="Nucleotide cyclase"/>
    <property type="match status" value="1"/>
</dbReference>
<keyword evidence="13 15" id="KW-0456">Lyase</keyword>
<evidence type="ECO:0000256" key="17">
    <source>
        <dbReference type="SAM" id="Phobius"/>
    </source>
</evidence>
<comment type="similarity">
    <text evidence="15">Belongs to the adenylyl cyclase class-4/guanylyl cyclase family.</text>
</comment>
<dbReference type="Gene3D" id="1.10.510.10">
    <property type="entry name" value="Transferase(Phosphotransferase) domain 1"/>
    <property type="match status" value="1"/>
</dbReference>
<evidence type="ECO:0000256" key="11">
    <source>
        <dbReference type="ARBA" id="ARBA00023170"/>
    </source>
</evidence>
<evidence type="ECO:0000256" key="13">
    <source>
        <dbReference type="ARBA" id="ARBA00023239"/>
    </source>
</evidence>
<evidence type="ECO:0000256" key="10">
    <source>
        <dbReference type="ARBA" id="ARBA00023136"/>
    </source>
</evidence>
<dbReference type="EC" id="4.6.1.2" evidence="3 16"/>
<accession>A0AAD9NRY9</accession>
<keyword evidence="9" id="KW-0342">GTP-binding</keyword>
<keyword evidence="5 17" id="KW-0812">Transmembrane</keyword>
<dbReference type="InterPro" id="IPR001170">
    <property type="entry name" value="ANPR/GUC"/>
</dbReference>
<dbReference type="InterPro" id="IPR028082">
    <property type="entry name" value="Peripla_BP_I"/>
</dbReference>
<evidence type="ECO:0000256" key="9">
    <source>
        <dbReference type="ARBA" id="ARBA00023134"/>
    </source>
</evidence>
<feature type="chain" id="PRO_5042009442" description="Guanylate cyclase" evidence="18">
    <location>
        <begin position="21"/>
        <end position="1037"/>
    </location>
</feature>
<evidence type="ECO:0000313" key="21">
    <source>
        <dbReference type="EMBL" id="KAK2178523.1"/>
    </source>
</evidence>
<evidence type="ECO:0000256" key="1">
    <source>
        <dbReference type="ARBA" id="ARBA00001436"/>
    </source>
</evidence>
<evidence type="ECO:0000256" key="14">
    <source>
        <dbReference type="ARBA" id="ARBA00023293"/>
    </source>
</evidence>
<comment type="subcellular location">
    <subcellularLocation>
        <location evidence="2">Cell membrane</location>
        <topology evidence="2">Single-pass type I membrane protein</topology>
    </subcellularLocation>
</comment>
<dbReference type="CDD" id="cd06352">
    <property type="entry name" value="PBP1_NPR_GC-like"/>
    <property type="match status" value="1"/>
</dbReference>
<dbReference type="GO" id="GO:0004383">
    <property type="term" value="F:guanylate cyclase activity"/>
    <property type="evidence" value="ECO:0007669"/>
    <property type="project" value="UniProtKB-EC"/>
</dbReference>
<dbReference type="SMART" id="SM00044">
    <property type="entry name" value="CYCc"/>
    <property type="match status" value="1"/>
</dbReference>
<sequence>MASHAKAAATVFFVIVLVECTAVTEIKIGVILINDRDLVYGYHRTAPAIDMAIERVNSEILNGSYRIVPEMRSYGPECDGAVAPGLASDLFYKDKVVAFVGPGCTYALDPTARLASYWNVPILTGFGDSGRFRYKEHYHLLTRLAYCQCLMRQVFMGVLNEFAWTDISLIVDRSDLSARVLGESLDEGFQNGGIYPNIVTYYSHEKYDRAALLQEASNKSRVIFFALPHGAVRDFLLTAYDLGYINGDYVFLDAVLFESRGGEETWYRGDDNDDKAKLAFEALLRLRLYWPETKEFIGFSNEVKIRAERDYNFGFDHEKVNFFTGAYYDAVLLFGMALNETLDEGGNLTDGYAFSKRMWNRNFVGVTGDIYMDDIGDRKTNYIITDLNPKTGEFETVANYFGNRPGYRPVPGRRIHWPGGRIDPPPNTPRCGFKNENPICIEKASLFSSVGVLIIVIVCILLIGGVSAWFAYRKYKVESHLRDFSWIVKKEELRDIQGGKTDRAMTQLSMQQPSLARSFESIQDGGGQIFTNVATYHGMTVVLRKIRTKNITMKRDLLIEIQIRRMLHHENIVQFIGAVMDPQPTFLLHEYCSKGSLQDLINNDSVNLDHVFNMSLIGDIIKGMCFIHDSPIKSHGRLCSSNCVVDGRFTVRITDFGLPTFYGTEVVDNEEDRQDFYKKLLWRAPEFLREPMPSCGTPEGDVYSFGIILQEVVIRGEPYDSAQVLMDIEDIITEIRAATIPPFRPKIPKGVCEESLKELMEMCWREDNHARPDFPTIRRFYRKMNRGKETTILDNLVKRMEVYATNLENLVADRTQQLVQEQKKSEVLLYQILPRSIVEQLKNGQAVTPESYDSVTIYFSDIVGFTRLSAQLSPMGVVRLLNDLYTCFDRIIEGYDVYKVETIGDAYMVVSGLPIRNGKAHSREIARMSLTLLSSLASFKGYGLPDYKLQLRIGVHSGSCVAGVVGMKMPRYCLFGDTVNTASRMESYGLPLRIHVSATTKELLEEFETFNLQERGPIDLKGKGCMTTYWLIGENKA</sequence>
<dbReference type="InterPro" id="IPR000719">
    <property type="entry name" value="Prot_kinase_dom"/>
</dbReference>
<evidence type="ECO:0000259" key="19">
    <source>
        <dbReference type="PROSITE" id="PS50011"/>
    </source>
</evidence>
<gene>
    <name evidence="21" type="ORF">NP493_540g01022</name>
</gene>
<dbReference type="Pfam" id="PF01094">
    <property type="entry name" value="ANF_receptor"/>
    <property type="match status" value="1"/>
</dbReference>
<dbReference type="Gene3D" id="6.10.250.780">
    <property type="match status" value="1"/>
</dbReference>
<keyword evidence="14 16" id="KW-0141">cGMP biosynthesis</keyword>
<name>A0AAD9NRY9_RIDPI</name>
<keyword evidence="11" id="KW-0675">Receptor</keyword>
<dbReference type="SUPFAM" id="SSF53822">
    <property type="entry name" value="Periplasmic binding protein-like I"/>
    <property type="match status" value="1"/>
</dbReference>
<dbReference type="PANTHER" id="PTHR11920">
    <property type="entry name" value="GUANYLYL CYCLASE"/>
    <property type="match status" value="1"/>
</dbReference>
<evidence type="ECO:0000259" key="20">
    <source>
        <dbReference type="PROSITE" id="PS50125"/>
    </source>
</evidence>
<dbReference type="GO" id="GO:0035556">
    <property type="term" value="P:intracellular signal transduction"/>
    <property type="evidence" value="ECO:0007669"/>
    <property type="project" value="InterPro"/>
</dbReference>
<evidence type="ECO:0000313" key="22">
    <source>
        <dbReference type="Proteomes" id="UP001209878"/>
    </source>
</evidence>
<dbReference type="Pfam" id="PF00211">
    <property type="entry name" value="Guanylate_cyc"/>
    <property type="match status" value="1"/>
</dbReference>
<dbReference type="Gene3D" id="3.40.50.2300">
    <property type="match status" value="3"/>
</dbReference>
<dbReference type="InterPro" id="IPR018297">
    <property type="entry name" value="A/G_cyclase_CS"/>
</dbReference>
<reference evidence="21" key="1">
    <citation type="journal article" date="2023" name="Mol. Biol. Evol.">
        <title>Third-Generation Sequencing Reveals the Adaptive Role of the Epigenome in Three Deep-Sea Polychaetes.</title>
        <authorList>
            <person name="Perez M."/>
            <person name="Aroh O."/>
            <person name="Sun Y."/>
            <person name="Lan Y."/>
            <person name="Juniper S.K."/>
            <person name="Young C.R."/>
            <person name="Angers B."/>
            <person name="Qian P.Y."/>
        </authorList>
    </citation>
    <scope>NUCLEOTIDE SEQUENCE</scope>
    <source>
        <tissue evidence="21">Vestimentum</tissue>
    </source>
</reference>
<keyword evidence="7" id="KW-0547">Nucleotide-binding</keyword>
<evidence type="ECO:0000256" key="4">
    <source>
        <dbReference type="ARBA" id="ARBA00022475"/>
    </source>
</evidence>
<evidence type="ECO:0000256" key="3">
    <source>
        <dbReference type="ARBA" id="ARBA00012202"/>
    </source>
</evidence>
<feature type="domain" description="Protein kinase" evidence="19">
    <location>
        <begin position="519"/>
        <end position="781"/>
    </location>
</feature>
<dbReference type="PROSITE" id="PS00452">
    <property type="entry name" value="GUANYLATE_CYCLASE_1"/>
    <property type="match status" value="1"/>
</dbReference>
<dbReference type="PANTHER" id="PTHR11920:SF494">
    <property type="entry name" value="ATRIAL NATRIURETIC PEPTIDE RECEPTOR 2"/>
    <property type="match status" value="1"/>
</dbReference>
<dbReference type="Proteomes" id="UP001209878">
    <property type="component" value="Unassembled WGS sequence"/>
</dbReference>
<evidence type="ECO:0000256" key="2">
    <source>
        <dbReference type="ARBA" id="ARBA00004251"/>
    </source>
</evidence>
<keyword evidence="6 18" id="KW-0732">Signal</keyword>
<dbReference type="GO" id="GO:0004672">
    <property type="term" value="F:protein kinase activity"/>
    <property type="evidence" value="ECO:0007669"/>
    <property type="project" value="InterPro"/>
</dbReference>
<dbReference type="InterPro" id="IPR011009">
    <property type="entry name" value="Kinase-like_dom_sf"/>
</dbReference>
<comment type="caution">
    <text evidence="21">The sequence shown here is derived from an EMBL/GenBank/DDBJ whole genome shotgun (WGS) entry which is preliminary data.</text>
</comment>
<dbReference type="AlphaFoldDB" id="A0AAD9NRY9"/>
<evidence type="ECO:0000256" key="7">
    <source>
        <dbReference type="ARBA" id="ARBA00022741"/>
    </source>
</evidence>
<dbReference type="GO" id="GO:0004016">
    <property type="term" value="F:adenylate cyclase activity"/>
    <property type="evidence" value="ECO:0007669"/>
    <property type="project" value="TreeGrafter"/>
</dbReference>
<dbReference type="SUPFAM" id="SSF55073">
    <property type="entry name" value="Nucleotide cyclase"/>
    <property type="match status" value="1"/>
</dbReference>
<dbReference type="PROSITE" id="PS50011">
    <property type="entry name" value="PROTEIN_KINASE_DOM"/>
    <property type="match status" value="1"/>
</dbReference>
<keyword evidence="12" id="KW-0325">Glycoprotein</keyword>
<feature type="transmembrane region" description="Helical" evidence="17">
    <location>
        <begin position="446"/>
        <end position="472"/>
    </location>
</feature>
<keyword evidence="10 17" id="KW-0472">Membrane</keyword>
<dbReference type="EMBL" id="JAODUO010000540">
    <property type="protein sequence ID" value="KAK2178523.1"/>
    <property type="molecule type" value="Genomic_DNA"/>
</dbReference>
<dbReference type="InterPro" id="IPR029787">
    <property type="entry name" value="Nucleotide_cyclase"/>
</dbReference>
<dbReference type="PROSITE" id="PS50125">
    <property type="entry name" value="GUANYLATE_CYCLASE_2"/>
    <property type="match status" value="1"/>
</dbReference>
<dbReference type="GO" id="GO:0005524">
    <property type="term" value="F:ATP binding"/>
    <property type="evidence" value="ECO:0007669"/>
    <property type="project" value="InterPro"/>
</dbReference>
<evidence type="ECO:0000256" key="8">
    <source>
        <dbReference type="ARBA" id="ARBA00022989"/>
    </source>
</evidence>
<protein>
    <recommendedName>
        <fullName evidence="3 16">Guanylate cyclase</fullName>
        <ecNumber evidence="3 16">4.6.1.2</ecNumber>
    </recommendedName>
</protein>
<dbReference type="SUPFAM" id="SSF56112">
    <property type="entry name" value="Protein kinase-like (PK-like)"/>
    <property type="match status" value="1"/>
</dbReference>
<proteinExistence type="inferred from homology"/>
<keyword evidence="22" id="KW-1185">Reference proteome</keyword>
<dbReference type="PRINTS" id="PR00255">
    <property type="entry name" value="NATPEPTIDER"/>
</dbReference>